<sequence>MTNDESNEMTAGDCRLSPVFPKSAQLMRALPRYFGERNAIGRLMRCCVGTQKNWRDMHQRRCCQGVSVPFGLGMMGPLGAAPVTLQVRDGQSLGRGGHCLDLVLVPKDVFFLNLVIWVFFAFDEERLYNIRFCDSVAIVLASIRKSLADDSFRSLKASIAPG</sequence>
<reference evidence="1 2" key="1">
    <citation type="submission" date="2016-07" db="EMBL/GenBank/DDBJ databases">
        <title>Pervasive Adenine N6-methylation of Active Genes in Fungi.</title>
        <authorList>
            <consortium name="DOE Joint Genome Institute"/>
            <person name="Mondo S.J."/>
            <person name="Dannebaum R.O."/>
            <person name="Kuo R.C."/>
            <person name="Labutti K."/>
            <person name="Haridas S."/>
            <person name="Kuo A."/>
            <person name="Salamov A."/>
            <person name="Ahrendt S.R."/>
            <person name="Lipzen A."/>
            <person name="Sullivan W."/>
            <person name="Andreopoulos W.B."/>
            <person name="Clum A."/>
            <person name="Lindquist E."/>
            <person name="Daum C."/>
            <person name="Ramamoorthy G.K."/>
            <person name="Gryganskyi A."/>
            <person name="Culley D."/>
            <person name="Magnuson J.K."/>
            <person name="James T.Y."/>
            <person name="O'Malley M.A."/>
            <person name="Stajich J.E."/>
            <person name="Spatafora J.W."/>
            <person name="Visel A."/>
            <person name="Grigoriev I.V."/>
        </authorList>
    </citation>
    <scope>NUCLEOTIDE SEQUENCE [LARGE SCALE GENOMIC DNA]</scope>
    <source>
        <strain evidence="1 2">CBS 129021</strain>
    </source>
</reference>
<evidence type="ECO:0000313" key="1">
    <source>
        <dbReference type="EMBL" id="ORY70097.1"/>
    </source>
</evidence>
<comment type="caution">
    <text evidence="1">The sequence shown here is derived from an EMBL/GenBank/DDBJ whole genome shotgun (WGS) entry which is preliminary data.</text>
</comment>
<accession>A0A1Y2EFB7</accession>
<protein>
    <submittedName>
        <fullName evidence="1">Uncharacterized protein</fullName>
    </submittedName>
</protein>
<dbReference type="EMBL" id="MCFJ01000002">
    <property type="protein sequence ID" value="ORY70097.1"/>
    <property type="molecule type" value="Genomic_DNA"/>
</dbReference>
<dbReference type="RefSeq" id="XP_040720047.1">
    <property type="nucleotide sequence ID" value="XM_040865845.1"/>
</dbReference>
<name>A0A1Y2EFB7_9PEZI</name>
<organism evidence="1 2">
    <name type="scientific">Pseudomassariella vexata</name>
    <dbReference type="NCBI Taxonomy" id="1141098"/>
    <lineage>
        <taxon>Eukaryota</taxon>
        <taxon>Fungi</taxon>
        <taxon>Dikarya</taxon>
        <taxon>Ascomycota</taxon>
        <taxon>Pezizomycotina</taxon>
        <taxon>Sordariomycetes</taxon>
        <taxon>Xylariomycetidae</taxon>
        <taxon>Amphisphaeriales</taxon>
        <taxon>Pseudomassariaceae</taxon>
        <taxon>Pseudomassariella</taxon>
    </lineage>
</organism>
<gene>
    <name evidence="1" type="ORF">BCR38DRAFT_99702</name>
</gene>
<proteinExistence type="predicted"/>
<dbReference type="GeneID" id="63782057"/>
<dbReference type="AlphaFoldDB" id="A0A1Y2EFB7"/>
<dbReference type="InParanoid" id="A0A1Y2EFB7"/>
<dbReference type="Proteomes" id="UP000193689">
    <property type="component" value="Unassembled WGS sequence"/>
</dbReference>
<keyword evidence="2" id="KW-1185">Reference proteome</keyword>
<evidence type="ECO:0000313" key="2">
    <source>
        <dbReference type="Proteomes" id="UP000193689"/>
    </source>
</evidence>